<keyword evidence="3" id="KW-1185">Reference proteome</keyword>
<evidence type="ECO:0000313" key="3">
    <source>
        <dbReference type="Proteomes" id="UP000246464"/>
    </source>
</evidence>
<gene>
    <name evidence="2" type="ORF">SMAX5B_008665</name>
</gene>
<sequence>MMSEKLAARLPKTREAREVSHNCLCPPARSHTMTSTGRISGSAGSRGPTFVSYEVMTQARRD</sequence>
<evidence type="ECO:0000313" key="2">
    <source>
        <dbReference type="EMBL" id="AWP14445.1"/>
    </source>
</evidence>
<feature type="region of interest" description="Disordered" evidence="1">
    <location>
        <begin position="1"/>
        <end position="50"/>
    </location>
</feature>
<dbReference type="Proteomes" id="UP000246464">
    <property type="component" value="Chromosome 15"/>
</dbReference>
<feature type="compositionally biased region" description="Polar residues" evidence="1">
    <location>
        <begin position="31"/>
        <end position="43"/>
    </location>
</feature>
<accession>A0A2U9CCZ9</accession>
<dbReference type="AlphaFoldDB" id="A0A2U9CCZ9"/>
<dbReference type="EMBL" id="CP026257">
    <property type="protein sequence ID" value="AWP14445.1"/>
    <property type="molecule type" value="Genomic_DNA"/>
</dbReference>
<evidence type="ECO:0000256" key="1">
    <source>
        <dbReference type="SAM" id="MobiDB-lite"/>
    </source>
</evidence>
<reference evidence="2 3" key="1">
    <citation type="submission" date="2017-12" db="EMBL/GenBank/DDBJ databases">
        <title>Integrating genomic resources of turbot (Scophthalmus maximus) in depth evaluation of genetic and physical mapping variation across individuals.</title>
        <authorList>
            <person name="Martinez P."/>
        </authorList>
    </citation>
    <scope>NUCLEOTIDE SEQUENCE [LARGE SCALE GENOMIC DNA]</scope>
</reference>
<name>A0A2U9CCZ9_SCOMX</name>
<organism evidence="2 3">
    <name type="scientific">Scophthalmus maximus</name>
    <name type="common">Turbot</name>
    <name type="synonym">Psetta maxima</name>
    <dbReference type="NCBI Taxonomy" id="52904"/>
    <lineage>
        <taxon>Eukaryota</taxon>
        <taxon>Metazoa</taxon>
        <taxon>Chordata</taxon>
        <taxon>Craniata</taxon>
        <taxon>Vertebrata</taxon>
        <taxon>Euteleostomi</taxon>
        <taxon>Actinopterygii</taxon>
        <taxon>Neopterygii</taxon>
        <taxon>Teleostei</taxon>
        <taxon>Neoteleostei</taxon>
        <taxon>Acanthomorphata</taxon>
        <taxon>Carangaria</taxon>
        <taxon>Pleuronectiformes</taxon>
        <taxon>Pleuronectoidei</taxon>
        <taxon>Scophthalmidae</taxon>
        <taxon>Scophthalmus</taxon>
    </lineage>
</organism>
<proteinExistence type="predicted"/>
<protein>
    <submittedName>
        <fullName evidence="2">Uncharacterized protein</fullName>
    </submittedName>
</protein>